<dbReference type="InterPro" id="IPR003848">
    <property type="entry name" value="DUF218"/>
</dbReference>
<dbReference type="Proteomes" id="UP000785679">
    <property type="component" value="Unassembled WGS sequence"/>
</dbReference>
<dbReference type="Pfam" id="PF02698">
    <property type="entry name" value="DUF218"/>
    <property type="match status" value="1"/>
</dbReference>
<protein>
    <recommendedName>
        <fullName evidence="2">DUF218 domain-containing protein</fullName>
    </recommendedName>
</protein>
<feature type="domain" description="DUF218" evidence="2">
    <location>
        <begin position="46"/>
        <end position="147"/>
    </location>
</feature>
<feature type="transmembrane region" description="Helical" evidence="1">
    <location>
        <begin position="7"/>
        <end position="24"/>
    </location>
</feature>
<accession>A0A8J8NIU5</accession>
<evidence type="ECO:0000256" key="1">
    <source>
        <dbReference type="SAM" id="Phobius"/>
    </source>
</evidence>
<gene>
    <name evidence="3" type="ORF">FGO68_gene3365</name>
</gene>
<proteinExistence type="predicted"/>
<comment type="caution">
    <text evidence="3">The sequence shown here is derived from an EMBL/GenBank/DDBJ whole genome shotgun (WGS) entry which is preliminary data.</text>
</comment>
<keyword evidence="1" id="KW-0472">Membrane</keyword>
<keyword evidence="1" id="KW-0812">Transmembrane</keyword>
<sequence length="227" mass="25335">MLNYNQVFALLSVLLTYLNLPIIYDNNPSEHHLTQSAVVYPTSERVILHLGGNIDRLEVTIALALEYPDAVVVISTEGSQATVINRLDNAGISRSRYIMDFSAWDTVTNLATTYEFIKQEIGAKTVHIVTDTYFMARSMLIARITYFLTGVKVIENEYTGSGLTTGESIWESVIDGIRAFAFRAFKIIFYNSATFEAKRPAILTSYQIAKNLLGIGPSLRPPRGIIE</sequence>
<dbReference type="EMBL" id="RRYP01014413">
    <property type="protein sequence ID" value="TNV75991.1"/>
    <property type="molecule type" value="Genomic_DNA"/>
</dbReference>
<evidence type="ECO:0000313" key="4">
    <source>
        <dbReference type="Proteomes" id="UP000785679"/>
    </source>
</evidence>
<evidence type="ECO:0000259" key="2">
    <source>
        <dbReference type="Pfam" id="PF02698"/>
    </source>
</evidence>
<reference evidence="3" key="1">
    <citation type="submission" date="2019-06" db="EMBL/GenBank/DDBJ databases">
        <authorList>
            <person name="Zheng W."/>
        </authorList>
    </citation>
    <scope>NUCLEOTIDE SEQUENCE</scope>
    <source>
        <strain evidence="3">QDHG01</strain>
    </source>
</reference>
<dbReference type="AlphaFoldDB" id="A0A8J8NIU5"/>
<keyword evidence="4" id="KW-1185">Reference proteome</keyword>
<organism evidence="3 4">
    <name type="scientific">Halteria grandinella</name>
    <dbReference type="NCBI Taxonomy" id="5974"/>
    <lineage>
        <taxon>Eukaryota</taxon>
        <taxon>Sar</taxon>
        <taxon>Alveolata</taxon>
        <taxon>Ciliophora</taxon>
        <taxon>Intramacronucleata</taxon>
        <taxon>Spirotrichea</taxon>
        <taxon>Stichotrichia</taxon>
        <taxon>Sporadotrichida</taxon>
        <taxon>Halteriidae</taxon>
        <taxon>Halteria</taxon>
    </lineage>
</organism>
<name>A0A8J8NIU5_HALGN</name>
<keyword evidence="1" id="KW-1133">Transmembrane helix</keyword>
<evidence type="ECO:0000313" key="3">
    <source>
        <dbReference type="EMBL" id="TNV75991.1"/>
    </source>
</evidence>